<dbReference type="RefSeq" id="WP_087147743.1">
    <property type="nucleotide sequence ID" value="NZ_FUKJ01000323.1"/>
</dbReference>
<dbReference type="InterPro" id="IPR047976">
    <property type="entry name" value="Anti_VapB2-like"/>
</dbReference>
<dbReference type="SUPFAM" id="SSF89447">
    <property type="entry name" value="AbrB/MazE/MraZ-like"/>
    <property type="match status" value="1"/>
</dbReference>
<dbReference type="AlphaFoldDB" id="A0A1R4HDK7"/>
<reference evidence="5" key="1">
    <citation type="submission" date="2017-02" db="EMBL/GenBank/DDBJ databases">
        <authorList>
            <person name="Daims H."/>
        </authorList>
    </citation>
    <scope>NUCLEOTIDE SEQUENCE [LARGE SCALE GENOMIC DNA]</scope>
</reference>
<sequence length="78" mass="8739">MQTITTKLFKNGQSQAVRIPKIFQFAGTDEVVIRKQGNAVIITPKRKSWASFAEVADTADTDFMASRTELMEATRVVF</sequence>
<evidence type="ECO:0000313" key="4">
    <source>
        <dbReference type="EMBL" id="SJM94294.1"/>
    </source>
</evidence>
<dbReference type="Gene3D" id="2.10.260.10">
    <property type="match status" value="1"/>
</dbReference>
<dbReference type="PANTHER" id="PTHR37550:SF1">
    <property type="entry name" value="SSL1300 PROTEIN"/>
    <property type="match status" value="1"/>
</dbReference>
<gene>
    <name evidence="4" type="primary">vagC</name>
    <name evidence="4" type="ORF">CRENPOLYSF2_390010</name>
</gene>
<evidence type="ECO:0000313" key="5">
    <source>
        <dbReference type="Proteomes" id="UP000195442"/>
    </source>
</evidence>
<dbReference type="PROSITE" id="PS51740">
    <property type="entry name" value="SPOVT_ABRB"/>
    <property type="match status" value="1"/>
</dbReference>
<dbReference type="PANTHER" id="PTHR37550">
    <property type="entry name" value="ANTITOXIN VAPB1"/>
    <property type="match status" value="1"/>
</dbReference>
<dbReference type="SMART" id="SM00966">
    <property type="entry name" value="SpoVT_AbrB"/>
    <property type="match status" value="1"/>
</dbReference>
<dbReference type="Proteomes" id="UP000195442">
    <property type="component" value="Unassembled WGS sequence"/>
</dbReference>
<protein>
    <submittedName>
        <fullName evidence="4">Virulence-associated protein VagC</fullName>
    </submittedName>
</protein>
<organism evidence="4 5">
    <name type="scientific">Crenothrix polyspora</name>
    <dbReference type="NCBI Taxonomy" id="360316"/>
    <lineage>
        <taxon>Bacteria</taxon>
        <taxon>Pseudomonadati</taxon>
        <taxon>Pseudomonadota</taxon>
        <taxon>Gammaproteobacteria</taxon>
        <taxon>Methylococcales</taxon>
        <taxon>Crenotrichaceae</taxon>
        <taxon>Crenothrix</taxon>
    </lineage>
</organism>
<dbReference type="NCBIfam" id="NF040493">
    <property type="entry name" value="TA_anti_VapB"/>
    <property type="match status" value="1"/>
</dbReference>
<dbReference type="InterPro" id="IPR037914">
    <property type="entry name" value="SpoVT-AbrB_sf"/>
</dbReference>
<evidence type="ECO:0000256" key="2">
    <source>
        <dbReference type="PROSITE-ProRule" id="PRU01076"/>
    </source>
</evidence>
<keyword evidence="5" id="KW-1185">Reference proteome</keyword>
<dbReference type="InterPro" id="IPR007159">
    <property type="entry name" value="SpoVT-AbrB_dom"/>
</dbReference>
<dbReference type="GO" id="GO:0003677">
    <property type="term" value="F:DNA binding"/>
    <property type="evidence" value="ECO:0007669"/>
    <property type="project" value="UniProtKB-UniRule"/>
</dbReference>
<accession>A0A1R4HDK7</accession>
<name>A0A1R4HDK7_9GAMM</name>
<proteinExistence type="inferred from homology"/>
<comment type="similarity">
    <text evidence="1">Belongs to the VapB family.</text>
</comment>
<dbReference type="Pfam" id="PF04014">
    <property type="entry name" value="MazE_antitoxin"/>
    <property type="match status" value="1"/>
</dbReference>
<feature type="domain" description="SpoVT-AbrB" evidence="3">
    <location>
        <begin position="6"/>
        <end position="47"/>
    </location>
</feature>
<dbReference type="OrthoDB" id="5298361at2"/>
<dbReference type="InterPro" id="IPR051734">
    <property type="entry name" value="VapB_TA_antitoxins"/>
</dbReference>
<evidence type="ECO:0000259" key="3">
    <source>
        <dbReference type="PROSITE" id="PS51740"/>
    </source>
</evidence>
<keyword evidence="2" id="KW-0238">DNA-binding</keyword>
<evidence type="ECO:0000256" key="1">
    <source>
        <dbReference type="ARBA" id="ARBA00007924"/>
    </source>
</evidence>
<dbReference type="EMBL" id="FUKJ01000323">
    <property type="protein sequence ID" value="SJM94294.1"/>
    <property type="molecule type" value="Genomic_DNA"/>
</dbReference>